<name>A0AC61R6A2_9FIRM</name>
<organism evidence="1 2">
    <name type="scientific">Dubosiella muris</name>
    <dbReference type="NCBI Taxonomy" id="3038133"/>
    <lineage>
        <taxon>Bacteria</taxon>
        <taxon>Bacillati</taxon>
        <taxon>Bacillota</taxon>
        <taxon>Erysipelotrichia</taxon>
        <taxon>Erysipelotrichales</taxon>
        <taxon>Erysipelotrichaceae</taxon>
        <taxon>Dubosiella</taxon>
    </lineage>
</organism>
<proteinExistence type="predicted"/>
<accession>A0AC61R6A2</accession>
<keyword evidence="2" id="KW-1185">Reference proteome</keyword>
<evidence type="ECO:0000313" key="1">
    <source>
        <dbReference type="EMBL" id="TGY65633.1"/>
    </source>
</evidence>
<comment type="caution">
    <text evidence="1">The sequence shown here is derived from an EMBL/GenBank/DDBJ whole genome shotgun (WGS) entry which is preliminary data.</text>
</comment>
<dbReference type="Proteomes" id="UP000308836">
    <property type="component" value="Unassembled WGS sequence"/>
</dbReference>
<protein>
    <submittedName>
        <fullName evidence="1">Type III toxin-antitoxin system ToxN/AbiQ family toxin</fullName>
    </submittedName>
</protein>
<sequence>MPELATKKLERPYRSWQRKNWRGHAVVGDYKRDAIPENWQSCSKEQLFSKGECMNNLFHFLDPNPNIYRVDYPYRLFLHEADPNVSIKSTRPFYGVIVLLGRFHYLIPLTSKPLRPNGKRRNPRTTVEIFDEDHERIAALLVNNMIPVPPVFYEEFQFEGLVNETVFEKERMYLRRKSVKDEILRKADAVYRGVVFRQDPFLKRFCCDFKTLEQVSNTYRICEPSFVYVTDARPISSPLPPTMWLLHDDSPLSNSLFFGSAEISRSFSHKSQTMNLDSQKNTF</sequence>
<evidence type="ECO:0000313" key="2">
    <source>
        <dbReference type="Proteomes" id="UP000308836"/>
    </source>
</evidence>
<gene>
    <name evidence="1" type="ORF">E5336_08035</name>
</gene>
<reference evidence="1" key="1">
    <citation type="submission" date="2019-04" db="EMBL/GenBank/DDBJ databases">
        <title>Microbes associate with the intestines of laboratory mice.</title>
        <authorList>
            <person name="Navarre W."/>
            <person name="Wong E."/>
            <person name="Huang K."/>
            <person name="Tropini C."/>
            <person name="Ng K."/>
            <person name="Yu B."/>
        </authorList>
    </citation>
    <scope>NUCLEOTIDE SEQUENCE</scope>
    <source>
        <strain evidence="1">NM09_H32</strain>
    </source>
</reference>
<dbReference type="EMBL" id="SRYG01000015">
    <property type="protein sequence ID" value="TGY65633.1"/>
    <property type="molecule type" value="Genomic_DNA"/>
</dbReference>